<keyword evidence="6" id="KW-1133">Transmembrane helix</keyword>
<feature type="compositionally biased region" description="Gly residues" evidence="5">
    <location>
        <begin position="373"/>
        <end position="390"/>
    </location>
</feature>
<proteinExistence type="predicted"/>
<evidence type="ECO:0000313" key="8">
    <source>
        <dbReference type="EMBL" id="MFC7385437.1"/>
    </source>
</evidence>
<evidence type="ECO:0000256" key="3">
    <source>
        <dbReference type="ARBA" id="ARBA00022777"/>
    </source>
</evidence>
<dbReference type="PANTHER" id="PTHR43289">
    <property type="entry name" value="MITOGEN-ACTIVATED PROTEIN KINASE KINASE KINASE 20-RELATED"/>
    <property type="match status" value="1"/>
</dbReference>
<keyword evidence="3 8" id="KW-0418">Kinase</keyword>
<evidence type="ECO:0000256" key="4">
    <source>
        <dbReference type="ARBA" id="ARBA00022840"/>
    </source>
</evidence>
<feature type="compositionally biased region" description="Low complexity" evidence="5">
    <location>
        <begin position="300"/>
        <end position="309"/>
    </location>
</feature>
<dbReference type="Pfam" id="PF00069">
    <property type="entry name" value="Pkinase"/>
    <property type="match status" value="1"/>
</dbReference>
<evidence type="ECO:0000313" key="9">
    <source>
        <dbReference type="Proteomes" id="UP001596496"/>
    </source>
</evidence>
<organism evidence="8 9">
    <name type="scientific">Sphaerisporangium rhizosphaerae</name>
    <dbReference type="NCBI Taxonomy" id="2269375"/>
    <lineage>
        <taxon>Bacteria</taxon>
        <taxon>Bacillati</taxon>
        <taxon>Actinomycetota</taxon>
        <taxon>Actinomycetes</taxon>
        <taxon>Streptosporangiales</taxon>
        <taxon>Streptosporangiaceae</taxon>
        <taxon>Sphaerisporangium</taxon>
    </lineage>
</organism>
<evidence type="ECO:0000256" key="5">
    <source>
        <dbReference type="SAM" id="MobiDB-lite"/>
    </source>
</evidence>
<dbReference type="Gene3D" id="3.30.200.20">
    <property type="entry name" value="Phosphorylase Kinase, domain 1"/>
    <property type="match status" value="1"/>
</dbReference>
<keyword evidence="4" id="KW-0067">ATP-binding</keyword>
<dbReference type="GO" id="GO:0016301">
    <property type="term" value="F:kinase activity"/>
    <property type="evidence" value="ECO:0007669"/>
    <property type="project" value="UniProtKB-KW"/>
</dbReference>
<reference evidence="9" key="1">
    <citation type="journal article" date="2019" name="Int. J. Syst. Evol. Microbiol.">
        <title>The Global Catalogue of Microorganisms (GCM) 10K type strain sequencing project: providing services to taxonomists for standard genome sequencing and annotation.</title>
        <authorList>
            <consortium name="The Broad Institute Genomics Platform"/>
            <consortium name="The Broad Institute Genome Sequencing Center for Infectious Disease"/>
            <person name="Wu L."/>
            <person name="Ma J."/>
        </authorList>
    </citation>
    <scope>NUCLEOTIDE SEQUENCE [LARGE SCALE GENOMIC DNA]</scope>
    <source>
        <strain evidence="9">CECT 7649</strain>
    </source>
</reference>
<evidence type="ECO:0000256" key="6">
    <source>
        <dbReference type="SAM" id="Phobius"/>
    </source>
</evidence>
<keyword evidence="6" id="KW-0812">Transmembrane</keyword>
<dbReference type="SUPFAM" id="SSF56112">
    <property type="entry name" value="Protein kinase-like (PK-like)"/>
    <property type="match status" value="1"/>
</dbReference>
<dbReference type="InterPro" id="IPR008271">
    <property type="entry name" value="Ser/Thr_kinase_AS"/>
</dbReference>
<evidence type="ECO:0000256" key="2">
    <source>
        <dbReference type="ARBA" id="ARBA00022741"/>
    </source>
</evidence>
<dbReference type="EMBL" id="JBHTCG010000018">
    <property type="protein sequence ID" value="MFC7385437.1"/>
    <property type="molecule type" value="Genomic_DNA"/>
</dbReference>
<dbReference type="PROSITE" id="PS50011">
    <property type="entry name" value="PROTEIN_KINASE_DOM"/>
    <property type="match status" value="1"/>
</dbReference>
<name>A0ABW2P8U1_9ACTN</name>
<dbReference type="PANTHER" id="PTHR43289:SF34">
    <property type="entry name" value="SERINE_THREONINE-PROTEIN KINASE YBDM-RELATED"/>
    <property type="match status" value="1"/>
</dbReference>
<dbReference type="CDD" id="cd14014">
    <property type="entry name" value="STKc_PknB_like"/>
    <property type="match status" value="1"/>
</dbReference>
<feature type="region of interest" description="Disordered" evidence="5">
    <location>
        <begin position="273"/>
        <end position="393"/>
    </location>
</feature>
<evidence type="ECO:0000259" key="7">
    <source>
        <dbReference type="PROSITE" id="PS50011"/>
    </source>
</evidence>
<keyword evidence="6" id="KW-0472">Membrane</keyword>
<keyword evidence="1" id="KW-0808">Transferase</keyword>
<dbReference type="InterPro" id="IPR000719">
    <property type="entry name" value="Prot_kinase_dom"/>
</dbReference>
<dbReference type="Gene3D" id="1.10.510.10">
    <property type="entry name" value="Transferase(Phosphotransferase) domain 1"/>
    <property type="match status" value="1"/>
</dbReference>
<sequence>MRGRGLEPGDPERVGRYLLSAVLGEGGQGTVYLGRAEEAGPVRTAGPEVAVKVLHTRAAGDAESRRRFVREVETARRVAAFCTARVLDVGTVNGRPFVVSEYIPGVSLAEAVARDGPRSGSGLQRLAVATLTALAAIHRAGVVHRDFKPANVILGPEGPVVIDFGIARALDHATTASGLIGTPAYIAPEQLAGHPPGTASDLFGWACTMVYAATGHLPFSAATVPALLVAVSTHEPDMSGVPDELRPALLACLAKDPAARPAAEQVLRALTGHDMDDTRPSGAGSALPGPPASPTPPTSPALSASPAGTRPLDGPRTTREAGLLDDLETTRPADGSQRPRPAGSPAATRAFTGPDAGQGWRPGAAPSDAPGRVGAGEPGGGSDGPGGSGGRRSRRARRLLVRVAAAGLVVLVPIAVVLVRSLASGSGGRAPAEGALLYQDDFDTRGNWDGYDFQPGARGADRLTHGYEIARGVYTILADAADPRGLALSPVPPKERAQTTADPGVMAGVTARVREATGGRGGFGLVCRWDEDVPNGYTFLLGLDGAARIVRTVSGTRLNVAPPVRAAPPRVGHDVQVQASCRREGAATRVCMWIDGDRLFDVLDARAPPEGPHSQVGLTAEVPEAGGGSLMVSFDDFTLHRPG</sequence>
<evidence type="ECO:0000256" key="1">
    <source>
        <dbReference type="ARBA" id="ARBA00022679"/>
    </source>
</evidence>
<gene>
    <name evidence="8" type="ORF">ACFQSB_24735</name>
</gene>
<protein>
    <submittedName>
        <fullName evidence="8">Protein kinase</fullName>
    </submittedName>
</protein>
<accession>A0ABW2P8U1</accession>
<comment type="caution">
    <text evidence="8">The sequence shown here is derived from an EMBL/GenBank/DDBJ whole genome shotgun (WGS) entry which is preliminary data.</text>
</comment>
<feature type="domain" description="Protein kinase" evidence="7">
    <location>
        <begin position="17"/>
        <end position="276"/>
    </location>
</feature>
<feature type="compositionally biased region" description="Pro residues" evidence="5">
    <location>
        <begin position="288"/>
        <end position="299"/>
    </location>
</feature>
<dbReference type="Proteomes" id="UP001596496">
    <property type="component" value="Unassembled WGS sequence"/>
</dbReference>
<feature type="transmembrane region" description="Helical" evidence="6">
    <location>
        <begin position="399"/>
        <end position="419"/>
    </location>
</feature>
<dbReference type="InterPro" id="IPR011009">
    <property type="entry name" value="Kinase-like_dom_sf"/>
</dbReference>
<dbReference type="PROSITE" id="PS00108">
    <property type="entry name" value="PROTEIN_KINASE_ST"/>
    <property type="match status" value="1"/>
</dbReference>
<keyword evidence="2" id="KW-0547">Nucleotide-binding</keyword>
<dbReference type="Gene3D" id="2.60.120.560">
    <property type="entry name" value="Exo-inulinase, domain 1"/>
    <property type="match status" value="1"/>
</dbReference>
<keyword evidence="9" id="KW-1185">Reference proteome</keyword>
<dbReference type="RefSeq" id="WP_380829370.1">
    <property type="nucleotide sequence ID" value="NZ_JBHTCG010000018.1"/>
</dbReference>